<evidence type="ECO:0000256" key="5">
    <source>
        <dbReference type="ARBA" id="ARBA00022989"/>
    </source>
</evidence>
<evidence type="ECO:0000256" key="8">
    <source>
        <dbReference type="ARBA" id="ARBA00023316"/>
    </source>
</evidence>
<keyword evidence="4" id="KW-0735">Signal-anchor</keyword>
<keyword evidence="6 10" id="KW-0472">Membrane</keyword>
<dbReference type="PANTHER" id="PTHR31361:SF1">
    <property type="entry name" value="BETA-GLUCAN SYNTHESIS-ASSOCIATED PROTEIN KRE6-RELATED"/>
    <property type="match status" value="1"/>
</dbReference>
<reference evidence="12 13" key="1">
    <citation type="submission" date="2015-12" db="EMBL/GenBank/DDBJ databases">
        <title>Draft genome sequence of Moniliophthora roreri, the causal agent of frosty pod rot of cacao.</title>
        <authorList>
            <person name="Aime M.C."/>
            <person name="Diaz-Valderrama J.R."/>
            <person name="Kijpornyongpan T."/>
            <person name="Phillips-Mora W."/>
        </authorList>
    </citation>
    <scope>NUCLEOTIDE SEQUENCE [LARGE SCALE GENOMIC DNA]</scope>
    <source>
        <strain evidence="12 13">MCA 2952</strain>
    </source>
</reference>
<dbReference type="PANTHER" id="PTHR31361">
    <property type="entry name" value="BETA-GLUCAN SYNTHESIS-ASSOCIATED PROTEIN KRE6-RELATED"/>
    <property type="match status" value="1"/>
</dbReference>
<evidence type="ECO:0000313" key="12">
    <source>
        <dbReference type="EMBL" id="KTB31298.1"/>
    </source>
</evidence>
<gene>
    <name evidence="12" type="ORF">WG66_16140</name>
</gene>
<feature type="compositionally biased region" description="Polar residues" evidence="9">
    <location>
        <begin position="38"/>
        <end position="53"/>
    </location>
</feature>
<keyword evidence="7" id="KW-0325">Glycoprotein</keyword>
<protein>
    <recommendedName>
        <fullName evidence="11">GH16 domain-containing protein</fullName>
    </recommendedName>
</protein>
<proteinExistence type="inferred from homology"/>
<evidence type="ECO:0000256" key="7">
    <source>
        <dbReference type="ARBA" id="ARBA00023180"/>
    </source>
</evidence>
<keyword evidence="8" id="KW-0961">Cell wall biogenesis/degradation</keyword>
<dbReference type="GO" id="GO:0005886">
    <property type="term" value="C:plasma membrane"/>
    <property type="evidence" value="ECO:0007669"/>
    <property type="project" value="TreeGrafter"/>
</dbReference>
<dbReference type="InterPro" id="IPR013320">
    <property type="entry name" value="ConA-like_dom_sf"/>
</dbReference>
<feature type="region of interest" description="Disordered" evidence="9">
    <location>
        <begin position="1"/>
        <end position="66"/>
    </location>
</feature>
<comment type="subcellular location">
    <subcellularLocation>
        <location evidence="1">Membrane</location>
        <topology evidence="1">Single-pass type II membrane protein</topology>
    </subcellularLocation>
</comment>
<dbReference type="eggNOG" id="ENOG502QR13">
    <property type="taxonomic scope" value="Eukaryota"/>
</dbReference>
<dbReference type="GO" id="GO:0031505">
    <property type="term" value="P:fungal-type cell wall organization"/>
    <property type="evidence" value="ECO:0007669"/>
    <property type="project" value="TreeGrafter"/>
</dbReference>
<feature type="region of interest" description="Disordered" evidence="9">
    <location>
        <begin position="84"/>
        <end position="165"/>
    </location>
</feature>
<keyword evidence="3 10" id="KW-0812">Transmembrane</keyword>
<evidence type="ECO:0000256" key="4">
    <source>
        <dbReference type="ARBA" id="ARBA00022968"/>
    </source>
</evidence>
<organism evidence="12 13">
    <name type="scientific">Moniliophthora roreri</name>
    <name type="common">Frosty pod rot fungus</name>
    <name type="synonym">Monilia roreri</name>
    <dbReference type="NCBI Taxonomy" id="221103"/>
    <lineage>
        <taxon>Eukaryota</taxon>
        <taxon>Fungi</taxon>
        <taxon>Dikarya</taxon>
        <taxon>Basidiomycota</taxon>
        <taxon>Agaricomycotina</taxon>
        <taxon>Agaricomycetes</taxon>
        <taxon>Agaricomycetidae</taxon>
        <taxon>Agaricales</taxon>
        <taxon>Marasmiineae</taxon>
        <taxon>Marasmiaceae</taxon>
        <taxon>Moniliophthora</taxon>
    </lineage>
</organism>
<sequence>MATSSPNSPGYPHPNDSQSQSLMSSRARSTSASRSSSPFRNNAPTGGNINLPPNLQGPPPSSMLNTKGSMVLYRLAAEEELRPPFSNRSSAASNYSDTHGLLPPRNDSSRSSIHSFSYGDVDHKYPIPHHHTQTSSHPSSPAASPHLGPRAVLNSPSVVSSLPGAGSAPRGIVPYVYDPATDSHLPDDEEDVLHDPKATPDTWKKLFAPGHLLNKKGGGSDQHWLSWRGFFNIGALALLLVGLVVLFLGYPVISDVVNRSRNALIEGNIRVNATGQVPILNGARPLVDPDTPDDVKTRTGFDGQVYDLVFSDEFERPGRTFYPGDDPFFEAVDIWYGVTNDLEWYDPQQAMTRDGALVITMDSADTLTPLLTPGSTAPFTRAQNHNLTYRSAMLQSWNKLCFSSMYSNCSNQEMSQQVFAGGYIEVSVKLPAPGNTANGYWPGAWTMGNLGRAGYMATTDGMWPYSYDSCDIGTFPNQTTKDGIGAPAGVTLPDGIWPQYNSQISVLNGQRLSSCTCQNEDHPGPYGKIDSGAQRYRGRGAPEIDIIEIQHERGLHLASQSVQFAPFTHEYQIDNSPQFYQIYNRSITDPNPYTGSPLQQAVSSQTVVPDDGFDIPGGRYVTYGFEYWADPNDRDNGFITWQLDGKQTVTMRPGSVGPDKGPEGTQIDQRIIPEEPMYAILNMGISHNWAGDALDISSLQFPAEMKFDYIRIYQRQGHTNVGCDPPDYPTSQYIKDHQDQYTNRELTAFNYAKYGRPKNRLYDGC</sequence>
<dbReference type="InterPro" id="IPR000757">
    <property type="entry name" value="Beta-glucanase-like"/>
</dbReference>
<dbReference type="Pfam" id="PF03935">
    <property type="entry name" value="SKN1_KRE6_Sbg1"/>
    <property type="match status" value="1"/>
</dbReference>
<evidence type="ECO:0000256" key="1">
    <source>
        <dbReference type="ARBA" id="ARBA00004606"/>
    </source>
</evidence>
<evidence type="ECO:0000256" key="3">
    <source>
        <dbReference type="ARBA" id="ARBA00022692"/>
    </source>
</evidence>
<comment type="caution">
    <text evidence="12">The sequence shown here is derived from an EMBL/GenBank/DDBJ whole genome shotgun (WGS) entry which is preliminary data.</text>
</comment>
<feature type="compositionally biased region" description="Low complexity" evidence="9">
    <location>
        <begin position="17"/>
        <end position="37"/>
    </location>
</feature>
<keyword evidence="5 10" id="KW-1133">Transmembrane helix</keyword>
<dbReference type="InterPro" id="IPR005629">
    <property type="entry name" value="Skn1/Kre6/Sbg1"/>
</dbReference>
<comment type="similarity">
    <text evidence="2">Belongs to the SKN1/KRE6 family.</text>
</comment>
<feature type="domain" description="GH16" evidence="11">
    <location>
        <begin position="299"/>
        <end position="718"/>
    </location>
</feature>
<evidence type="ECO:0000256" key="6">
    <source>
        <dbReference type="ARBA" id="ARBA00023136"/>
    </source>
</evidence>
<dbReference type="EMBL" id="LATX01002339">
    <property type="protein sequence ID" value="KTB31298.1"/>
    <property type="molecule type" value="Genomic_DNA"/>
</dbReference>
<evidence type="ECO:0000259" key="11">
    <source>
        <dbReference type="PROSITE" id="PS51762"/>
    </source>
</evidence>
<name>A0A0W0F552_MONRR</name>
<dbReference type="GO" id="GO:0006078">
    <property type="term" value="P:(1-&gt;6)-beta-D-glucan biosynthetic process"/>
    <property type="evidence" value="ECO:0007669"/>
    <property type="project" value="TreeGrafter"/>
</dbReference>
<accession>A0A0W0F552</accession>
<evidence type="ECO:0000256" key="2">
    <source>
        <dbReference type="ARBA" id="ARBA00010962"/>
    </source>
</evidence>
<evidence type="ECO:0000256" key="9">
    <source>
        <dbReference type="SAM" id="MobiDB-lite"/>
    </source>
</evidence>
<dbReference type="GO" id="GO:0015926">
    <property type="term" value="F:glucosidase activity"/>
    <property type="evidence" value="ECO:0007669"/>
    <property type="project" value="TreeGrafter"/>
</dbReference>
<feature type="compositionally biased region" description="Low complexity" evidence="9">
    <location>
        <begin position="133"/>
        <end position="163"/>
    </location>
</feature>
<feature type="compositionally biased region" description="Polar residues" evidence="9">
    <location>
        <begin position="86"/>
        <end position="97"/>
    </location>
</feature>
<feature type="transmembrane region" description="Helical" evidence="10">
    <location>
        <begin position="230"/>
        <end position="253"/>
    </location>
</feature>
<dbReference type="SUPFAM" id="SSF49899">
    <property type="entry name" value="Concanavalin A-like lectins/glucanases"/>
    <property type="match status" value="1"/>
</dbReference>
<dbReference type="PROSITE" id="PS51762">
    <property type="entry name" value="GH16_2"/>
    <property type="match status" value="1"/>
</dbReference>
<dbReference type="Gene3D" id="2.60.120.200">
    <property type="match status" value="2"/>
</dbReference>
<dbReference type="Proteomes" id="UP000054988">
    <property type="component" value="Unassembled WGS sequence"/>
</dbReference>
<dbReference type="GO" id="GO:0005789">
    <property type="term" value="C:endoplasmic reticulum membrane"/>
    <property type="evidence" value="ECO:0007669"/>
    <property type="project" value="TreeGrafter"/>
</dbReference>
<evidence type="ECO:0000313" key="13">
    <source>
        <dbReference type="Proteomes" id="UP000054988"/>
    </source>
</evidence>
<dbReference type="AlphaFoldDB" id="A0A0W0F552"/>
<evidence type="ECO:0000256" key="10">
    <source>
        <dbReference type="SAM" id="Phobius"/>
    </source>
</evidence>